<evidence type="ECO:0000313" key="1">
    <source>
        <dbReference type="EMBL" id="RBO94048.1"/>
    </source>
</evidence>
<name>A0A366DXX9_9NOCA</name>
<dbReference type="InterPro" id="IPR050155">
    <property type="entry name" value="HAD-like_hydrolase_sf"/>
</dbReference>
<dbReference type="AlphaFoldDB" id="A0A366DXX9"/>
<keyword evidence="2" id="KW-1185">Reference proteome</keyword>
<dbReference type="OrthoDB" id="9793014at2"/>
<gene>
    <name evidence="1" type="ORF">DFR74_102468</name>
</gene>
<organism evidence="1 2">
    <name type="scientific">Nocardia puris</name>
    <dbReference type="NCBI Taxonomy" id="208602"/>
    <lineage>
        <taxon>Bacteria</taxon>
        <taxon>Bacillati</taxon>
        <taxon>Actinomycetota</taxon>
        <taxon>Actinomycetes</taxon>
        <taxon>Mycobacteriales</taxon>
        <taxon>Nocardiaceae</taxon>
        <taxon>Nocardia</taxon>
    </lineage>
</organism>
<accession>A0A366DXX9</accession>
<dbReference type="RefSeq" id="WP_113975003.1">
    <property type="nucleotide sequence ID" value="NZ_QNRE01000002.1"/>
</dbReference>
<dbReference type="EMBL" id="QNRE01000002">
    <property type="protein sequence ID" value="RBO94048.1"/>
    <property type="molecule type" value="Genomic_DNA"/>
</dbReference>
<dbReference type="Gene3D" id="1.10.150.240">
    <property type="entry name" value="Putative phosphatase, domain 2"/>
    <property type="match status" value="1"/>
</dbReference>
<dbReference type="InterPro" id="IPR023214">
    <property type="entry name" value="HAD_sf"/>
</dbReference>
<dbReference type="PANTHER" id="PTHR43434">
    <property type="entry name" value="PHOSPHOGLYCOLATE PHOSPHATASE"/>
    <property type="match status" value="1"/>
</dbReference>
<dbReference type="Pfam" id="PF12710">
    <property type="entry name" value="HAD"/>
    <property type="match status" value="1"/>
</dbReference>
<dbReference type="GO" id="GO:0006281">
    <property type="term" value="P:DNA repair"/>
    <property type="evidence" value="ECO:0007669"/>
    <property type="project" value="TreeGrafter"/>
</dbReference>
<dbReference type="Gene3D" id="3.40.50.1000">
    <property type="entry name" value="HAD superfamily/HAD-like"/>
    <property type="match status" value="1"/>
</dbReference>
<dbReference type="GO" id="GO:0008967">
    <property type="term" value="F:phosphoglycolate phosphatase activity"/>
    <property type="evidence" value="ECO:0007669"/>
    <property type="project" value="TreeGrafter"/>
</dbReference>
<dbReference type="GO" id="GO:0005829">
    <property type="term" value="C:cytosol"/>
    <property type="evidence" value="ECO:0007669"/>
    <property type="project" value="TreeGrafter"/>
</dbReference>
<dbReference type="PANTHER" id="PTHR43434:SF1">
    <property type="entry name" value="PHOSPHOGLYCOLATE PHOSPHATASE"/>
    <property type="match status" value="1"/>
</dbReference>
<dbReference type="Proteomes" id="UP000252586">
    <property type="component" value="Unassembled WGS sequence"/>
</dbReference>
<sequence>MTWTVGFDLDMTLIDSRPGVSRAIDLVAAEFGLPLRGADLAEHLGPPLGMLLARFGTPEDLVPAVITRYRELYPSIVADIPAMPGAADALAAVSARGGRVLVVTGKHEPHARLHLDELGFQVDHLAGDLWSTDKADALRTHGADIYVGDHVGDIHGALAAGALAVGVPTGPCTAGELRTAGAHTILPTLTAFPTWLTEYAAA</sequence>
<dbReference type="SUPFAM" id="SSF56784">
    <property type="entry name" value="HAD-like"/>
    <property type="match status" value="1"/>
</dbReference>
<dbReference type="InterPro" id="IPR023198">
    <property type="entry name" value="PGP-like_dom2"/>
</dbReference>
<protein>
    <submittedName>
        <fullName evidence="1">Phosphoglycolate phosphatase</fullName>
    </submittedName>
</protein>
<reference evidence="1 2" key="1">
    <citation type="submission" date="2018-06" db="EMBL/GenBank/DDBJ databases">
        <title>Genomic Encyclopedia of Type Strains, Phase IV (KMG-IV): sequencing the most valuable type-strain genomes for metagenomic binning, comparative biology and taxonomic classification.</title>
        <authorList>
            <person name="Goeker M."/>
        </authorList>
    </citation>
    <scope>NUCLEOTIDE SEQUENCE [LARGE SCALE GENOMIC DNA]</scope>
    <source>
        <strain evidence="1 2">DSM 44599</strain>
    </source>
</reference>
<evidence type="ECO:0000313" key="2">
    <source>
        <dbReference type="Proteomes" id="UP000252586"/>
    </source>
</evidence>
<proteinExistence type="predicted"/>
<comment type="caution">
    <text evidence="1">The sequence shown here is derived from an EMBL/GenBank/DDBJ whole genome shotgun (WGS) entry which is preliminary data.</text>
</comment>
<dbReference type="InterPro" id="IPR036412">
    <property type="entry name" value="HAD-like_sf"/>
</dbReference>
<dbReference type="STRING" id="1210090.GCA_001613185_00155"/>